<dbReference type="InterPro" id="IPR017853">
    <property type="entry name" value="GH"/>
</dbReference>
<keyword evidence="2" id="KW-1185">Reference proteome</keyword>
<name>A0A6I8NK19_ORNAN</name>
<evidence type="ECO:0000313" key="1">
    <source>
        <dbReference type="Ensembl" id="ENSOANP00000041436.1"/>
    </source>
</evidence>
<dbReference type="InterPro" id="IPR038901">
    <property type="entry name" value="HEXDC-like"/>
</dbReference>
<reference evidence="1" key="2">
    <citation type="submission" date="2025-08" db="UniProtKB">
        <authorList>
            <consortium name="Ensembl"/>
        </authorList>
    </citation>
    <scope>IDENTIFICATION</scope>
    <source>
        <strain evidence="1">Glennie</strain>
    </source>
</reference>
<dbReference type="GO" id="GO:0015929">
    <property type="term" value="F:hexosaminidase activity"/>
    <property type="evidence" value="ECO:0007669"/>
    <property type="project" value="InterPro"/>
</dbReference>
<dbReference type="PANTHER" id="PTHR21040:SF5">
    <property type="entry name" value="BETA-N-ACETYLHEXOSAMINIDASE"/>
    <property type="match status" value="1"/>
</dbReference>
<dbReference type="Bgee" id="ENSOANG00000048014">
    <property type="expression patterns" value="Expressed in brain and 8 other cell types or tissues"/>
</dbReference>
<evidence type="ECO:0000313" key="2">
    <source>
        <dbReference type="Proteomes" id="UP000002279"/>
    </source>
</evidence>
<dbReference type="PANTHER" id="PTHR21040">
    <property type="entry name" value="BCDNA.GH04120"/>
    <property type="match status" value="1"/>
</dbReference>
<dbReference type="Gene3D" id="3.20.20.80">
    <property type="entry name" value="Glycosidases"/>
    <property type="match status" value="1"/>
</dbReference>
<dbReference type="GeneTree" id="ENSGT00390000014852"/>
<protein>
    <recommendedName>
        <fullName evidence="3">Hexosaminidase D</fullName>
    </recommendedName>
</protein>
<sequence length="309" mass="35768">MYLGHIREVVTFLTGQYPGLRLLLWDDMLRKIPAQVIRESGITQHAAPVLWFYTPDLDTEQIGKIITKYAESGFSTVWFASAFKGTTGPAQMWTPLNHHLKNHLSWLKVIQAMAKFPTIQYQGIVLTGWQRYDHYSVLCELLPVGIPSLALCLQTLVNGGFTDTTKKRILELLGFQNIHLEQSTCEGTGSFPGSEIYHMVERVNVQLKEKALKVLEEESAIEGWFSRYHRRHRFGNPRNLESFGSKLIKTFEDWESFLQGFRTRLEAVFFPDTVEEWLEENVNVQLEPLRELVHDYREVIQLNGRPKSR</sequence>
<proteinExistence type="predicted"/>
<reference evidence="1" key="3">
    <citation type="submission" date="2025-09" db="UniProtKB">
        <authorList>
            <consortium name="Ensembl"/>
        </authorList>
    </citation>
    <scope>IDENTIFICATION</scope>
    <source>
        <strain evidence="1">Glennie</strain>
    </source>
</reference>
<dbReference type="Ensembl" id="ENSOANT00000074342.1">
    <property type="protein sequence ID" value="ENSOANP00000041436.1"/>
    <property type="gene ID" value="ENSOANG00000048014.1"/>
</dbReference>
<evidence type="ECO:0008006" key="3">
    <source>
        <dbReference type="Google" id="ProtNLM"/>
    </source>
</evidence>
<dbReference type="InParanoid" id="A0A6I8NK19"/>
<organism evidence="1 2">
    <name type="scientific">Ornithorhynchus anatinus</name>
    <name type="common">Duckbill platypus</name>
    <dbReference type="NCBI Taxonomy" id="9258"/>
    <lineage>
        <taxon>Eukaryota</taxon>
        <taxon>Metazoa</taxon>
        <taxon>Chordata</taxon>
        <taxon>Craniata</taxon>
        <taxon>Vertebrata</taxon>
        <taxon>Euteleostomi</taxon>
        <taxon>Mammalia</taxon>
        <taxon>Monotremata</taxon>
        <taxon>Ornithorhynchidae</taxon>
        <taxon>Ornithorhynchus</taxon>
    </lineage>
</organism>
<dbReference type="Proteomes" id="UP000002279">
    <property type="component" value="Chromosome 2"/>
</dbReference>
<dbReference type="OMA" id="APVLWFY"/>
<reference evidence="1 2" key="1">
    <citation type="journal article" date="2008" name="Nature">
        <title>Genome analysis of the platypus reveals unique signatures of evolution.</title>
        <authorList>
            <person name="Warren W.C."/>
            <person name="Hillier L.W."/>
            <person name="Marshall Graves J.A."/>
            <person name="Birney E."/>
            <person name="Ponting C.P."/>
            <person name="Grutzner F."/>
            <person name="Belov K."/>
            <person name="Miller W."/>
            <person name="Clarke L."/>
            <person name="Chinwalla A.T."/>
            <person name="Yang S.P."/>
            <person name="Heger A."/>
            <person name="Locke D.P."/>
            <person name="Miethke P."/>
            <person name="Waters P.D."/>
            <person name="Veyrunes F."/>
            <person name="Fulton L."/>
            <person name="Fulton B."/>
            <person name="Graves T."/>
            <person name="Wallis J."/>
            <person name="Puente X.S."/>
            <person name="Lopez-Otin C."/>
            <person name="Ordonez G.R."/>
            <person name="Eichler E.E."/>
            <person name="Chen L."/>
            <person name="Cheng Z."/>
            <person name="Deakin J.E."/>
            <person name="Alsop A."/>
            <person name="Thompson K."/>
            <person name="Kirby P."/>
            <person name="Papenfuss A.T."/>
            <person name="Wakefield M.J."/>
            <person name="Olender T."/>
            <person name="Lancet D."/>
            <person name="Huttley G.A."/>
            <person name="Smit A.F."/>
            <person name="Pask A."/>
            <person name="Temple-Smith P."/>
            <person name="Batzer M.A."/>
            <person name="Walker J.A."/>
            <person name="Konkel M.K."/>
            <person name="Harris R.S."/>
            <person name="Whittington C.M."/>
            <person name="Wong E.S."/>
            <person name="Gemmell N.J."/>
            <person name="Buschiazzo E."/>
            <person name="Vargas Jentzsch I.M."/>
            <person name="Merkel A."/>
            <person name="Schmitz J."/>
            <person name="Zemann A."/>
            <person name="Churakov G."/>
            <person name="Kriegs J.O."/>
            <person name="Brosius J."/>
            <person name="Murchison E.P."/>
            <person name="Sachidanandam R."/>
            <person name="Smith C."/>
            <person name="Hannon G.J."/>
            <person name="Tsend-Ayush E."/>
            <person name="McMillan D."/>
            <person name="Attenborough R."/>
            <person name="Rens W."/>
            <person name="Ferguson-Smith M."/>
            <person name="Lefevre C.M."/>
            <person name="Sharp J.A."/>
            <person name="Nicholas K.R."/>
            <person name="Ray D.A."/>
            <person name="Kube M."/>
            <person name="Reinhardt R."/>
            <person name="Pringle T.H."/>
            <person name="Taylor J."/>
            <person name="Jones R.C."/>
            <person name="Nixon B."/>
            <person name="Dacheux J.L."/>
            <person name="Niwa H."/>
            <person name="Sekita Y."/>
            <person name="Huang X."/>
            <person name="Stark A."/>
            <person name="Kheradpour P."/>
            <person name="Kellis M."/>
            <person name="Flicek P."/>
            <person name="Chen Y."/>
            <person name="Webber C."/>
            <person name="Hardison R."/>
            <person name="Nelson J."/>
            <person name="Hallsworth-Pepin K."/>
            <person name="Delehaunty K."/>
            <person name="Markovic C."/>
            <person name="Minx P."/>
            <person name="Feng Y."/>
            <person name="Kremitzki C."/>
            <person name="Mitreva M."/>
            <person name="Glasscock J."/>
            <person name="Wylie T."/>
            <person name="Wohldmann P."/>
            <person name="Thiru P."/>
            <person name="Nhan M.N."/>
            <person name="Pohl C.S."/>
            <person name="Smith S.M."/>
            <person name="Hou S."/>
            <person name="Nefedov M."/>
            <person name="de Jong P.J."/>
            <person name="Renfree M.B."/>
            <person name="Mardis E.R."/>
            <person name="Wilson R.K."/>
        </authorList>
    </citation>
    <scope>NUCLEOTIDE SEQUENCE [LARGE SCALE GENOMIC DNA]</scope>
    <source>
        <strain evidence="1 2">Glennie</strain>
    </source>
</reference>
<accession>A0A6I8NK19</accession>
<dbReference type="SUPFAM" id="SSF51445">
    <property type="entry name" value="(Trans)glycosidases"/>
    <property type="match status" value="1"/>
</dbReference>
<dbReference type="AlphaFoldDB" id="A0A6I8NK19"/>